<keyword evidence="2" id="KW-1185">Reference proteome</keyword>
<sequence>MFTALPLDTPHDGEHLHKFGANFEEFGGNDGQTVPNIVFSLFSVVKEKRDLNPRSPKDEEYLTAGVITMLSMTGTLTQSIKKF</sequence>
<gene>
    <name evidence="1" type="ORF">NECAME_01993</name>
</gene>
<name>W2TMA3_NECAM</name>
<protein>
    <submittedName>
        <fullName evidence="1">Uncharacterized protein</fullName>
    </submittedName>
</protein>
<dbReference type="KEGG" id="nai:NECAME_01993"/>
<dbReference type="AlphaFoldDB" id="W2TMA3"/>
<proteinExistence type="predicted"/>
<evidence type="ECO:0000313" key="1">
    <source>
        <dbReference type="EMBL" id="ETN82256.1"/>
    </source>
</evidence>
<evidence type="ECO:0000313" key="2">
    <source>
        <dbReference type="Proteomes" id="UP000053676"/>
    </source>
</evidence>
<dbReference type="Proteomes" id="UP000053676">
    <property type="component" value="Unassembled WGS sequence"/>
</dbReference>
<organism evidence="1 2">
    <name type="scientific">Necator americanus</name>
    <name type="common">Human hookworm</name>
    <dbReference type="NCBI Taxonomy" id="51031"/>
    <lineage>
        <taxon>Eukaryota</taxon>
        <taxon>Metazoa</taxon>
        <taxon>Ecdysozoa</taxon>
        <taxon>Nematoda</taxon>
        <taxon>Chromadorea</taxon>
        <taxon>Rhabditida</taxon>
        <taxon>Rhabditina</taxon>
        <taxon>Rhabditomorpha</taxon>
        <taxon>Strongyloidea</taxon>
        <taxon>Ancylostomatidae</taxon>
        <taxon>Bunostominae</taxon>
        <taxon>Necator</taxon>
    </lineage>
</organism>
<dbReference type="EMBL" id="KI658524">
    <property type="protein sequence ID" value="ETN82256.1"/>
    <property type="molecule type" value="Genomic_DNA"/>
</dbReference>
<accession>W2TMA3</accession>
<reference evidence="2" key="1">
    <citation type="journal article" date="2014" name="Nat. Genet.">
        <title>Genome of the human hookworm Necator americanus.</title>
        <authorList>
            <person name="Tang Y.T."/>
            <person name="Gao X."/>
            <person name="Rosa B.A."/>
            <person name="Abubucker S."/>
            <person name="Hallsworth-Pepin K."/>
            <person name="Martin J."/>
            <person name="Tyagi R."/>
            <person name="Heizer E."/>
            <person name="Zhang X."/>
            <person name="Bhonagiri-Palsikar V."/>
            <person name="Minx P."/>
            <person name="Warren W.C."/>
            <person name="Wang Q."/>
            <person name="Zhan B."/>
            <person name="Hotez P.J."/>
            <person name="Sternberg P.W."/>
            <person name="Dougall A."/>
            <person name="Gaze S.T."/>
            <person name="Mulvenna J."/>
            <person name="Sotillo J."/>
            <person name="Ranganathan S."/>
            <person name="Rabelo E.M."/>
            <person name="Wilson R.K."/>
            <person name="Felgner P.L."/>
            <person name="Bethony J."/>
            <person name="Hawdon J.M."/>
            <person name="Gasser R.B."/>
            <person name="Loukas A."/>
            <person name="Mitreva M."/>
        </authorList>
    </citation>
    <scope>NUCLEOTIDE SEQUENCE [LARGE SCALE GENOMIC DNA]</scope>
</reference>